<evidence type="ECO:0000313" key="2">
    <source>
        <dbReference type="EMBL" id="EQC38345.1"/>
    </source>
</evidence>
<sequence>MEQPEPLRHSPRHGPPGGSAAGLGPNGTKKPVAHGHPAYAGRPQNYAPPPNGAAPPRGGPRGPMMPGPPPVSARVDGDHRENSRSHSSSRHVPHATAVQRRPSATRPAFLSTQNQRLQKRQELLEMNSFQGPSEDTTSLRYALSVFGLDPRFLKDAENPNTTAKLGMPGIFQTHPSHPEEQYHHFAKRRAAYVAQTARGLGPMPGNWHKQYAFFSEQIPLFDRLAHVAALPLAKSPAPSPNNFIEFVYKQVRRFAEPGAHHMWMLDLARGKFTLADMVQTYGGIAHESWHPSDESKCPILDTVAKYNCGFPEATWYIQANVVYQELHSLRRDTDHRSGDWFFHSKRYQRRAYEWTGQLLQCLVASARQSYDEPTPLLQASSSKQKKPSTPPLIVPAKPAKGKKAAAKPVVAALPPVPSISALEKTVYLLQLSAYQFQLHLLDRNRYLQGLLALFQKCLEPKAGASTPELPLPLPIMVQLLQTLHTLLPDMLEHPLCVKLLVKIVLQHLQLLVNDPSDVGAPSSLYAESLVCGMCHLLRDVLLYATDHLIHVRDDVLQVWPPFVLTDRFFDRTMYSDEAIAACLTQCHAKLDEVTARIARVKEFHAVIARKRHKDALGDKKQRHDVEIFELLDEFHGGKTKLEADDVYAQIFQDEPVTVDVHAIHAVCEWAVSIYRPQEYKFVSVVYLLETHNHALCARDLSPREHASFLQEPLTTFLKTYVPTQNAELASLLDLFSLLIRRRLFFTDAFILAMDQLLERPTVASSLLSLSYYFEYGPNKGGFKDIAAVPLHDRLRLYLWQFPRGPAPFGALPLELRGDIQGETDTDTLSLWMELVGVVPDELQRSRTLERAMGLCMAVFSTAQSTEFEVMTKVVELYSAIKRLTAHDKTRLTQWLLARVYAVDDAGFFALSELCNVEFTLRLLLVLLELIDVLSLLEVVIHFVRHAPVYMVKAVLMPLLDRHQMTFYASQDLLALIQAYEYRCHAFRRHGFDPDDKVQTIAMFIARIYQSNSKALDKALKALDARSPPEVLTKAFFAILKEDKLKTDPSKDLSLEGVNHKCAFPKDKDTMGPDLAAVLAKIFAGLSPNDEPSPVVARSFTHLMGSVDASEMACRDVGVEEAVNALLAHNPSTSQQRIFVFRALLTEVMDKWLALLHATAAKKATASNSIRQIHFLVPQHLHRCVRVLRDFIDAQDEGDRKLVRDTLLAWLHREVIVGFNGLEKADAKGKTKHPFLSRGDSSGKEAYACNLKGRLDKAQYGLKLFLQSLVLHGILDLPQVIRYVLVPGFPKKNAKTTEARSLPNQLLSMALAFHLLGDAPPQYTQIDAKTMAQIDDPMLKYHWRFLRSMVPSTVLFPLLLLFCQMSYQLTTDGQTLKPRDERGNLASLILFHCTNDMLVRESLFADKELRERYIANAAKEPDNVWMLNVLLKHLSRPLNTPAELAMNRIQLLKAEAIFEAMDKWLVHRGGSTYLEVQMVRQHAKAVKRAKKPTLPRLVDTRVVEVRSNYAPLLALPPPSLDDTHLASSTLSSSDKIGILVAHKLFVRCARPSFYAPDVASPASSTERALAQRETCDVANAHLLASCVTCIPSAQITASVLGAVVSRVCEQLEFDCLLPTTCDEFLSTFSSAAVATFLRRVLTAPLTPATMYARFLRSLLKQLEGLRAAFQADPADCAVRAALRRKLALRLQLVSIAASVTNYTLPYRNGIIKVLVSLLETPLVCTDTGLPLFSWILDLIPLIPSTVFADMETADIVRGLRLPPALQRRVFVIFPKSVYGARPLPMANKRKMDPWARLDGFPDLPSDVFAPLSAPAKAKRRRVWRAL</sequence>
<gene>
    <name evidence="2" type="ORF">SDRG_04062</name>
</gene>
<dbReference type="EMBL" id="JH767141">
    <property type="protein sequence ID" value="EQC38345.1"/>
    <property type="molecule type" value="Genomic_DNA"/>
</dbReference>
<evidence type="ECO:0008006" key="4">
    <source>
        <dbReference type="Google" id="ProtNLM"/>
    </source>
</evidence>
<feature type="region of interest" description="Disordered" evidence="1">
    <location>
        <begin position="374"/>
        <end position="400"/>
    </location>
</feature>
<dbReference type="InParanoid" id="T0QWC6"/>
<proteinExistence type="predicted"/>
<dbReference type="eggNOG" id="ENOG502QQPJ">
    <property type="taxonomic scope" value="Eukaryota"/>
</dbReference>
<feature type="region of interest" description="Disordered" evidence="1">
    <location>
        <begin position="1"/>
        <end position="112"/>
    </location>
</feature>
<evidence type="ECO:0000256" key="1">
    <source>
        <dbReference type="SAM" id="MobiDB-lite"/>
    </source>
</evidence>
<protein>
    <recommendedName>
        <fullName evidence="4">Mediator complex subunit Med12 LCEWAV-domain domain-containing protein</fullName>
    </recommendedName>
</protein>
<organism evidence="2 3">
    <name type="scientific">Saprolegnia diclina (strain VS20)</name>
    <dbReference type="NCBI Taxonomy" id="1156394"/>
    <lineage>
        <taxon>Eukaryota</taxon>
        <taxon>Sar</taxon>
        <taxon>Stramenopiles</taxon>
        <taxon>Oomycota</taxon>
        <taxon>Saprolegniomycetes</taxon>
        <taxon>Saprolegniales</taxon>
        <taxon>Saprolegniaceae</taxon>
        <taxon>Saprolegnia</taxon>
    </lineage>
</organism>
<reference evidence="2 3" key="1">
    <citation type="submission" date="2012-04" db="EMBL/GenBank/DDBJ databases">
        <title>The Genome Sequence of Saprolegnia declina VS20.</title>
        <authorList>
            <consortium name="The Broad Institute Genome Sequencing Platform"/>
            <person name="Russ C."/>
            <person name="Nusbaum C."/>
            <person name="Tyler B."/>
            <person name="van West P."/>
            <person name="Dieguez-Uribeondo J."/>
            <person name="de Bruijn I."/>
            <person name="Tripathy S."/>
            <person name="Jiang R."/>
            <person name="Young S.K."/>
            <person name="Zeng Q."/>
            <person name="Gargeya S."/>
            <person name="Fitzgerald M."/>
            <person name="Haas B."/>
            <person name="Abouelleil A."/>
            <person name="Alvarado L."/>
            <person name="Arachchi H.M."/>
            <person name="Berlin A."/>
            <person name="Chapman S.B."/>
            <person name="Goldberg J."/>
            <person name="Griggs A."/>
            <person name="Gujja S."/>
            <person name="Hansen M."/>
            <person name="Howarth C."/>
            <person name="Imamovic A."/>
            <person name="Larimer J."/>
            <person name="McCowen C."/>
            <person name="Montmayeur A."/>
            <person name="Murphy C."/>
            <person name="Neiman D."/>
            <person name="Pearson M."/>
            <person name="Priest M."/>
            <person name="Roberts A."/>
            <person name="Saif S."/>
            <person name="Shea T."/>
            <person name="Sisk P."/>
            <person name="Sykes S."/>
            <person name="Wortman J."/>
            <person name="Nusbaum C."/>
            <person name="Birren B."/>
        </authorList>
    </citation>
    <scope>NUCLEOTIDE SEQUENCE [LARGE SCALE GENOMIC DNA]</scope>
    <source>
        <strain evidence="2 3">VS20</strain>
    </source>
</reference>
<dbReference type="STRING" id="1156394.T0QWC6"/>
<dbReference type="OrthoDB" id="75376at2759"/>
<dbReference type="RefSeq" id="XP_008607937.1">
    <property type="nucleotide sequence ID" value="XM_008609715.1"/>
</dbReference>
<evidence type="ECO:0000313" key="3">
    <source>
        <dbReference type="Proteomes" id="UP000030762"/>
    </source>
</evidence>
<dbReference type="Proteomes" id="UP000030762">
    <property type="component" value="Unassembled WGS sequence"/>
</dbReference>
<dbReference type="GeneID" id="19944789"/>
<keyword evidence="3" id="KW-1185">Reference proteome</keyword>
<dbReference type="VEuPathDB" id="FungiDB:SDRG_04062"/>
<feature type="compositionally biased region" description="Gly residues" evidence="1">
    <location>
        <begin position="15"/>
        <end position="25"/>
    </location>
</feature>
<dbReference type="OMA" id="HDRQFEL"/>
<name>T0QWC6_SAPDV</name>
<accession>T0QWC6</accession>
<feature type="compositionally biased region" description="Basic and acidic residues" evidence="1">
    <location>
        <begin position="75"/>
        <end position="84"/>
    </location>
</feature>